<sequence>MSPHPSASSMMSSKVEPADSERSLDSVPHSQLTTEKAGAKDSLPSYLSSVKQQAESTVVKSEPDVSHKLDMKDLTKLSATTPSLLSSSTHFTPITATAPPATSALGSTPLASSDMKLYSAPVKFTPRFENISPDITKPPLAAGQLSHNSPSTIPPGCDPLTAFPWSGNASTTTSFGSFNTTATIAVATRSNSAHSVNSSSSRHNTPVCTPSAASTASKDRENSSRAASRSSDRNTSRSSGQPATSAADSLSPAIFGSQSYNNMLSFGGPNSLPAPFGYSATAAIGQPHANFPFGSPEMLSQFNSSTPLANASPDQIRAELSRRMLMQASERSAVPPFLRPEQMFPPHNSAIGGASIPQTGGIPPTLPSAVSSSKCEELLPMLPPSPRQRIGCGAFTFPVSSGGHSNPSATADTSQKRASKWCAPRAYRLLHLQPYQTQPKNRRC</sequence>
<gene>
    <name evidence="2" type="ORF">EB796_006943</name>
</gene>
<dbReference type="AlphaFoldDB" id="A0A7J7KB02"/>
<comment type="caution">
    <text evidence="2">The sequence shown here is derived from an EMBL/GenBank/DDBJ whole genome shotgun (WGS) entry which is preliminary data.</text>
</comment>
<feature type="region of interest" description="Disordered" evidence="1">
    <location>
        <begin position="1"/>
        <end position="72"/>
    </location>
</feature>
<dbReference type="EMBL" id="VXIV02001002">
    <property type="protein sequence ID" value="KAF6034746.1"/>
    <property type="molecule type" value="Genomic_DNA"/>
</dbReference>
<organism evidence="2 3">
    <name type="scientific">Bugula neritina</name>
    <name type="common">Brown bryozoan</name>
    <name type="synonym">Sertularia neritina</name>
    <dbReference type="NCBI Taxonomy" id="10212"/>
    <lineage>
        <taxon>Eukaryota</taxon>
        <taxon>Metazoa</taxon>
        <taxon>Spiralia</taxon>
        <taxon>Lophotrochozoa</taxon>
        <taxon>Bryozoa</taxon>
        <taxon>Gymnolaemata</taxon>
        <taxon>Cheilostomatida</taxon>
        <taxon>Flustrina</taxon>
        <taxon>Buguloidea</taxon>
        <taxon>Bugulidae</taxon>
        <taxon>Bugula</taxon>
    </lineage>
</organism>
<dbReference type="Proteomes" id="UP000593567">
    <property type="component" value="Unassembled WGS sequence"/>
</dbReference>
<accession>A0A7J7KB02</accession>
<protein>
    <submittedName>
        <fullName evidence="2">Uncharacterized protein</fullName>
    </submittedName>
</protein>
<name>A0A7J7KB02_BUGNE</name>
<keyword evidence="3" id="KW-1185">Reference proteome</keyword>
<evidence type="ECO:0000313" key="2">
    <source>
        <dbReference type="EMBL" id="KAF6034746.1"/>
    </source>
</evidence>
<feature type="compositionally biased region" description="Low complexity" evidence="1">
    <location>
        <begin position="1"/>
        <end position="13"/>
    </location>
</feature>
<feature type="compositionally biased region" description="Low complexity" evidence="1">
    <location>
        <begin position="194"/>
        <end position="204"/>
    </location>
</feature>
<feature type="compositionally biased region" description="Basic and acidic residues" evidence="1">
    <location>
        <begin position="61"/>
        <end position="72"/>
    </location>
</feature>
<feature type="region of interest" description="Disordered" evidence="1">
    <location>
        <begin position="194"/>
        <end position="250"/>
    </location>
</feature>
<reference evidence="2" key="1">
    <citation type="submission" date="2020-06" db="EMBL/GenBank/DDBJ databases">
        <title>Draft genome of Bugula neritina, a colonial animal packing powerful symbionts and potential medicines.</title>
        <authorList>
            <person name="Rayko M."/>
        </authorList>
    </citation>
    <scope>NUCLEOTIDE SEQUENCE [LARGE SCALE GENOMIC DNA]</scope>
    <source>
        <strain evidence="2">Kwan_BN1</strain>
    </source>
</reference>
<evidence type="ECO:0000313" key="3">
    <source>
        <dbReference type="Proteomes" id="UP000593567"/>
    </source>
</evidence>
<feature type="compositionally biased region" description="Polar residues" evidence="1">
    <location>
        <begin position="45"/>
        <end position="59"/>
    </location>
</feature>
<evidence type="ECO:0000256" key="1">
    <source>
        <dbReference type="SAM" id="MobiDB-lite"/>
    </source>
</evidence>
<feature type="compositionally biased region" description="Polar residues" evidence="1">
    <location>
        <begin position="206"/>
        <end position="216"/>
    </location>
</feature>
<proteinExistence type="predicted"/>